<keyword evidence="3" id="KW-1185">Reference proteome</keyword>
<name>A0AAD6VYL3_9ROSI</name>
<dbReference type="EMBL" id="JAQIZT010000006">
    <property type="protein sequence ID" value="KAJ6992239.1"/>
    <property type="molecule type" value="Genomic_DNA"/>
</dbReference>
<evidence type="ECO:0000313" key="2">
    <source>
        <dbReference type="EMBL" id="KAJ6992239.1"/>
    </source>
</evidence>
<keyword evidence="1" id="KW-0812">Transmembrane</keyword>
<keyword evidence="1" id="KW-1133">Transmembrane helix</keyword>
<reference evidence="2" key="1">
    <citation type="journal article" date="2023" name="Mol. Ecol. Resour.">
        <title>Chromosome-level genome assembly of a triploid poplar Populus alba 'Berolinensis'.</title>
        <authorList>
            <person name="Chen S."/>
            <person name="Yu Y."/>
            <person name="Wang X."/>
            <person name="Wang S."/>
            <person name="Zhang T."/>
            <person name="Zhou Y."/>
            <person name="He R."/>
            <person name="Meng N."/>
            <person name="Wang Y."/>
            <person name="Liu W."/>
            <person name="Liu Z."/>
            <person name="Liu J."/>
            <person name="Guo Q."/>
            <person name="Huang H."/>
            <person name="Sederoff R.R."/>
            <person name="Wang G."/>
            <person name="Qu G."/>
            <person name="Chen S."/>
        </authorList>
    </citation>
    <scope>NUCLEOTIDE SEQUENCE</scope>
    <source>
        <strain evidence="2">SC-2020</strain>
    </source>
</reference>
<dbReference type="AlphaFoldDB" id="A0AAD6VYL3"/>
<sequence length="92" mass="8662">MEPVAEVIIVLFTVGILIFVISISVRAASRCREGTDAGENDQEKKDGKKREVGITIDCSGGGCDGGGDGGGGDGGGGGCGGGDGGGGGCGGG</sequence>
<proteinExistence type="predicted"/>
<evidence type="ECO:0008006" key="4">
    <source>
        <dbReference type="Google" id="ProtNLM"/>
    </source>
</evidence>
<evidence type="ECO:0000313" key="3">
    <source>
        <dbReference type="Proteomes" id="UP001164929"/>
    </source>
</evidence>
<dbReference type="Proteomes" id="UP001164929">
    <property type="component" value="Chromosome 6"/>
</dbReference>
<organism evidence="2 3">
    <name type="scientific">Populus alba x Populus x berolinensis</name>
    <dbReference type="NCBI Taxonomy" id="444605"/>
    <lineage>
        <taxon>Eukaryota</taxon>
        <taxon>Viridiplantae</taxon>
        <taxon>Streptophyta</taxon>
        <taxon>Embryophyta</taxon>
        <taxon>Tracheophyta</taxon>
        <taxon>Spermatophyta</taxon>
        <taxon>Magnoliopsida</taxon>
        <taxon>eudicotyledons</taxon>
        <taxon>Gunneridae</taxon>
        <taxon>Pentapetalae</taxon>
        <taxon>rosids</taxon>
        <taxon>fabids</taxon>
        <taxon>Malpighiales</taxon>
        <taxon>Salicaceae</taxon>
        <taxon>Saliceae</taxon>
        <taxon>Populus</taxon>
    </lineage>
</organism>
<feature type="transmembrane region" description="Helical" evidence="1">
    <location>
        <begin position="6"/>
        <end position="25"/>
    </location>
</feature>
<protein>
    <recommendedName>
        <fullName evidence="4">Glycine-rich protein</fullName>
    </recommendedName>
</protein>
<evidence type="ECO:0000256" key="1">
    <source>
        <dbReference type="SAM" id="Phobius"/>
    </source>
</evidence>
<keyword evidence="1" id="KW-0472">Membrane</keyword>
<gene>
    <name evidence="2" type="ORF">NC653_015563</name>
</gene>
<accession>A0AAD6VYL3</accession>
<comment type="caution">
    <text evidence="2">The sequence shown here is derived from an EMBL/GenBank/DDBJ whole genome shotgun (WGS) entry which is preliminary data.</text>
</comment>